<dbReference type="InterPro" id="IPR056603">
    <property type="entry name" value="HTH_NPRL3"/>
</dbReference>
<evidence type="ECO:0000256" key="4">
    <source>
        <dbReference type="ARBA" id="ARBA00030028"/>
    </source>
</evidence>
<accession>A0A420HXR3</accession>
<comment type="subcellular location">
    <subcellularLocation>
        <location evidence="5">Vacuole membrane</location>
        <topology evidence="5">Peripheral membrane protein</topology>
    </subcellularLocation>
</comment>
<organism evidence="8 9">
    <name type="scientific">Erysiphe neolycopersici</name>
    <dbReference type="NCBI Taxonomy" id="212602"/>
    <lineage>
        <taxon>Eukaryota</taxon>
        <taxon>Fungi</taxon>
        <taxon>Dikarya</taxon>
        <taxon>Ascomycota</taxon>
        <taxon>Pezizomycotina</taxon>
        <taxon>Leotiomycetes</taxon>
        <taxon>Erysiphales</taxon>
        <taxon>Erysiphaceae</taxon>
        <taxon>Erysiphe</taxon>
    </lineage>
</organism>
<keyword evidence="9" id="KW-1185">Reference proteome</keyword>
<evidence type="ECO:0000256" key="1">
    <source>
        <dbReference type="ARBA" id="ARBA00010546"/>
    </source>
</evidence>
<feature type="region of interest" description="Disordered" evidence="6">
    <location>
        <begin position="551"/>
        <end position="576"/>
    </location>
</feature>
<dbReference type="GO" id="GO:1904262">
    <property type="term" value="P:negative regulation of TORC1 signaling"/>
    <property type="evidence" value="ECO:0007669"/>
    <property type="project" value="TreeGrafter"/>
</dbReference>
<evidence type="ECO:0000256" key="5">
    <source>
        <dbReference type="RuleBase" id="RU368069"/>
    </source>
</evidence>
<dbReference type="STRING" id="212602.A0A420HXR3"/>
<reference evidence="8 9" key="1">
    <citation type="journal article" date="2018" name="BMC Genomics">
        <title>Comparative genome analyses reveal sequence features reflecting distinct modes of host-adaptation between dicot and monocot powdery mildew.</title>
        <authorList>
            <person name="Wu Y."/>
            <person name="Ma X."/>
            <person name="Pan Z."/>
            <person name="Kale S.D."/>
            <person name="Song Y."/>
            <person name="King H."/>
            <person name="Zhang Q."/>
            <person name="Presley C."/>
            <person name="Deng X."/>
            <person name="Wei C.I."/>
            <person name="Xiao S."/>
        </authorList>
    </citation>
    <scope>NUCLEOTIDE SEQUENCE [LARGE SCALE GENOMIC DNA]</scope>
    <source>
        <strain evidence="8">UMSG2</strain>
    </source>
</reference>
<comment type="similarity">
    <text evidence="1 5">Belongs to the NPR3 family.</text>
</comment>
<dbReference type="Pfam" id="PF24064">
    <property type="entry name" value="HTH_NPRL3"/>
    <property type="match status" value="1"/>
</dbReference>
<dbReference type="GO" id="GO:0034198">
    <property type="term" value="P:cellular response to amino acid starvation"/>
    <property type="evidence" value="ECO:0007669"/>
    <property type="project" value="TreeGrafter"/>
</dbReference>
<dbReference type="AlphaFoldDB" id="A0A420HXR3"/>
<dbReference type="GO" id="GO:0010508">
    <property type="term" value="P:positive regulation of autophagy"/>
    <property type="evidence" value="ECO:0007669"/>
    <property type="project" value="TreeGrafter"/>
</dbReference>
<evidence type="ECO:0000313" key="9">
    <source>
        <dbReference type="Proteomes" id="UP000286134"/>
    </source>
</evidence>
<dbReference type="PANTHER" id="PTHR13153">
    <property type="entry name" value="CGTHBA PROTEIN -14 GENE PROTEIN"/>
    <property type="match status" value="1"/>
</dbReference>
<dbReference type="GO" id="GO:0051321">
    <property type="term" value="P:meiotic cell cycle"/>
    <property type="evidence" value="ECO:0007669"/>
    <property type="project" value="UniProtKB-UniRule"/>
</dbReference>
<proteinExistence type="inferred from homology"/>
<dbReference type="GO" id="GO:0038202">
    <property type="term" value="P:TORC1 signaling"/>
    <property type="evidence" value="ECO:0007669"/>
    <property type="project" value="TreeGrafter"/>
</dbReference>
<dbReference type="EMBL" id="MCFK01003576">
    <property type="protein sequence ID" value="RKF62149.1"/>
    <property type="molecule type" value="Genomic_DNA"/>
</dbReference>
<dbReference type="Proteomes" id="UP000286134">
    <property type="component" value="Unassembled WGS sequence"/>
</dbReference>
<evidence type="ECO:0000259" key="7">
    <source>
        <dbReference type="Pfam" id="PF24064"/>
    </source>
</evidence>
<evidence type="ECO:0000256" key="3">
    <source>
        <dbReference type="ARBA" id="ARBA00025376"/>
    </source>
</evidence>
<dbReference type="Pfam" id="PF03666">
    <property type="entry name" value="NPR3"/>
    <property type="match status" value="1"/>
</dbReference>
<feature type="domain" description="GATOR1 complex protein NPRL3 C-terminal HTH" evidence="7">
    <location>
        <begin position="644"/>
        <end position="703"/>
    </location>
</feature>
<dbReference type="GO" id="GO:1990130">
    <property type="term" value="C:GATOR1 complex"/>
    <property type="evidence" value="ECO:0007669"/>
    <property type="project" value="TreeGrafter"/>
</dbReference>
<sequence>MSTSGLVAIALTIRSNDGPRFVFHYPAQPCIGKCKGDILYGTDMNFNKIESEDDKTVKNEVDRIEFDFDDDEKTLDSFNRISLSQEDSSPGVIDANPLSHRMIRDKKIQIDEHYDTSTGIHVAPWEYLFQFSTTDLANILTPSRAYRNSRFELTLDSLCFLSYPIHIREDGTWTKRKRKHRKGDVASKTYDKDKDIREGLNGVISEECDEGSMTMFNSVFILDVPRYDMKQKVEEMCDHVVKKFNLALMEAQASSGYVFRESELILLMKEKAREDRRPMSWLWREILLMSTLAGAMKDIFHSISRNKIATVQLGSGLDLSLQIPVPSFLTSLPTSRERAMIGLLASNAIPFVNEDEDHSQPQLNRHFALLLLENETKLISELQADKKELSTALIECIRLCKPTHSFSQTAQINSIELSSLLTLASHLIVYRRAIAIPPLHSQNVYIVSPNCDLRMLFKASLLWKESFPFAPSLQSFLAALSASPRPYGTLVPSRDHRPTYMEMLAWLIRGGWVTQLRTFTWIQVWPEIQYEVDYELRAEAVKNARCDQCRSQDRSSGEFSDDAGSHRSSDDDFKAPLTAEQVAEKTRLERLEAKRTEQLAEEYASFSKLPAPVATVKPSINSSPHLEAFPAPYIIKDPGKLSYKESLYVSAIRKRFTKNRAKSLWLRFIKYFNGVEALESIALRENMTHKETWHILLEYQEYLLVCRYW</sequence>
<feature type="compositionally biased region" description="Basic and acidic residues" evidence="6">
    <location>
        <begin position="563"/>
        <end position="574"/>
    </location>
</feature>
<name>A0A420HXR3_9PEZI</name>
<keyword evidence="5" id="KW-0469">Meiosis</keyword>
<dbReference type="GO" id="GO:0005774">
    <property type="term" value="C:vacuolar membrane"/>
    <property type="evidence" value="ECO:0007669"/>
    <property type="project" value="UniProtKB-SubCell"/>
</dbReference>
<keyword evidence="5" id="KW-0732">Signal</keyword>
<dbReference type="OrthoDB" id="18648at2759"/>
<comment type="caution">
    <text evidence="8">The sequence shown here is derived from an EMBL/GenBank/DDBJ whole genome shotgun (WGS) entry which is preliminary data.</text>
</comment>
<protein>
    <recommendedName>
        <fullName evidence="2 5">Nitrogen permease regulator 3</fullName>
    </recommendedName>
    <alternativeName>
        <fullName evidence="4 5">Required for meiotic nuclear division protein 11</fullName>
    </alternativeName>
</protein>
<gene>
    <name evidence="8" type="ORF">OnM2_035055</name>
</gene>
<comment type="function">
    <text evidence="3 5">Mediates inactivation of the TORC1 complex in response to amino acid starvation. Required for meiotic nuclear division.</text>
</comment>
<dbReference type="PANTHER" id="PTHR13153:SF5">
    <property type="entry name" value="GATOR COMPLEX PROTEIN NPRL3"/>
    <property type="match status" value="1"/>
</dbReference>
<evidence type="ECO:0000313" key="8">
    <source>
        <dbReference type="EMBL" id="RKF62149.1"/>
    </source>
</evidence>
<dbReference type="InterPro" id="IPR005365">
    <property type="entry name" value="Npr3"/>
</dbReference>
<evidence type="ECO:0000256" key="2">
    <source>
        <dbReference type="ARBA" id="ARBA00017880"/>
    </source>
</evidence>
<evidence type="ECO:0000256" key="6">
    <source>
        <dbReference type="SAM" id="MobiDB-lite"/>
    </source>
</evidence>